<dbReference type="InterPro" id="IPR000719">
    <property type="entry name" value="Prot_kinase_dom"/>
</dbReference>
<dbReference type="PROSITE" id="PS50011">
    <property type="entry name" value="PROTEIN_KINASE_DOM"/>
    <property type="match status" value="1"/>
</dbReference>
<evidence type="ECO:0000313" key="7">
    <source>
        <dbReference type="Proteomes" id="UP000663879"/>
    </source>
</evidence>
<evidence type="ECO:0000256" key="4">
    <source>
        <dbReference type="RuleBase" id="RU000304"/>
    </source>
</evidence>
<evidence type="ECO:0000313" key="6">
    <source>
        <dbReference type="EMBL" id="CAF0969142.1"/>
    </source>
</evidence>
<comment type="similarity">
    <text evidence="4">Belongs to the protein kinase superfamily.</text>
</comment>
<dbReference type="PANTHER" id="PTHR44329:SF214">
    <property type="entry name" value="PROTEIN KINASE DOMAIN-CONTAINING PROTEIN"/>
    <property type="match status" value="1"/>
</dbReference>
<comment type="caution">
    <text evidence="6">The sequence shown here is derived from an EMBL/GenBank/DDBJ whole genome shotgun (WGS) entry which is preliminary data.</text>
</comment>
<dbReference type="GO" id="GO:0005524">
    <property type="term" value="F:ATP binding"/>
    <property type="evidence" value="ECO:0007669"/>
    <property type="project" value="UniProtKB-UniRule"/>
</dbReference>
<dbReference type="SUPFAM" id="SSF56112">
    <property type="entry name" value="Protein kinase-like (PK-like)"/>
    <property type="match status" value="1"/>
</dbReference>
<dbReference type="PANTHER" id="PTHR44329">
    <property type="entry name" value="SERINE/THREONINE-PROTEIN KINASE TNNI3K-RELATED"/>
    <property type="match status" value="1"/>
</dbReference>
<feature type="domain" description="Protein kinase" evidence="5">
    <location>
        <begin position="16"/>
        <end position="277"/>
    </location>
</feature>
<dbReference type="PIRSF" id="PIRSF000654">
    <property type="entry name" value="Integrin-linked_kinase"/>
    <property type="match status" value="1"/>
</dbReference>
<dbReference type="InterPro" id="IPR017441">
    <property type="entry name" value="Protein_kinase_ATP_BS"/>
</dbReference>
<dbReference type="PROSITE" id="PS00107">
    <property type="entry name" value="PROTEIN_KINASE_ATP"/>
    <property type="match status" value="1"/>
</dbReference>
<accession>A0A814EL88</accession>
<evidence type="ECO:0000256" key="1">
    <source>
        <dbReference type="ARBA" id="ARBA00022741"/>
    </source>
</evidence>
<protein>
    <recommendedName>
        <fullName evidence="5">Protein kinase domain-containing protein</fullName>
    </recommendedName>
</protein>
<dbReference type="GO" id="GO:0004674">
    <property type="term" value="F:protein serine/threonine kinase activity"/>
    <property type="evidence" value="ECO:0007669"/>
    <property type="project" value="UniProtKB-KW"/>
</dbReference>
<dbReference type="InterPro" id="IPR011009">
    <property type="entry name" value="Kinase-like_dom_sf"/>
</dbReference>
<dbReference type="AlphaFoldDB" id="A0A814EL88"/>
<evidence type="ECO:0000256" key="2">
    <source>
        <dbReference type="ARBA" id="ARBA00022840"/>
    </source>
</evidence>
<organism evidence="6 7">
    <name type="scientific">Brachionus calyciflorus</name>
    <dbReference type="NCBI Taxonomy" id="104777"/>
    <lineage>
        <taxon>Eukaryota</taxon>
        <taxon>Metazoa</taxon>
        <taxon>Spiralia</taxon>
        <taxon>Gnathifera</taxon>
        <taxon>Rotifera</taxon>
        <taxon>Eurotatoria</taxon>
        <taxon>Monogononta</taxon>
        <taxon>Pseudotrocha</taxon>
        <taxon>Ploima</taxon>
        <taxon>Brachionidae</taxon>
        <taxon>Brachionus</taxon>
    </lineage>
</organism>
<name>A0A814EL88_9BILA</name>
<reference evidence="6" key="1">
    <citation type="submission" date="2021-02" db="EMBL/GenBank/DDBJ databases">
        <authorList>
            <person name="Nowell W R."/>
        </authorList>
    </citation>
    <scope>NUCLEOTIDE SEQUENCE</scope>
    <source>
        <strain evidence="6">Ploen Becks lab</strain>
    </source>
</reference>
<dbReference type="OrthoDB" id="4062651at2759"/>
<dbReference type="Proteomes" id="UP000663879">
    <property type="component" value="Unassembled WGS sequence"/>
</dbReference>
<keyword evidence="4" id="KW-0723">Serine/threonine-protein kinase</keyword>
<evidence type="ECO:0000259" key="5">
    <source>
        <dbReference type="PROSITE" id="PS50011"/>
    </source>
</evidence>
<keyword evidence="1 3" id="KW-0547">Nucleotide-binding</keyword>
<feature type="binding site" evidence="3">
    <location>
        <position position="46"/>
    </location>
    <ligand>
        <name>ATP</name>
        <dbReference type="ChEBI" id="CHEBI:30616"/>
    </ligand>
</feature>
<keyword evidence="4" id="KW-0418">Kinase</keyword>
<keyword evidence="2 3" id="KW-0067">ATP-binding</keyword>
<dbReference type="SMART" id="SM00220">
    <property type="entry name" value="S_TKc"/>
    <property type="match status" value="1"/>
</dbReference>
<evidence type="ECO:0000256" key="3">
    <source>
        <dbReference type="PROSITE-ProRule" id="PRU10141"/>
    </source>
</evidence>
<dbReference type="Pfam" id="PF00069">
    <property type="entry name" value="Pkinase"/>
    <property type="match status" value="1"/>
</dbReference>
<sequence length="314" mass="36242">MIVCNDKNINLDFSKLTILDRLGEGGFGVVYKAEYNEVESIEIALKKINLTAGVDFKKQEAEVLLKSFLRELDAYIEIKGENILKMIGSCISKNECYIATEYMKNGSLTDMLLGNKNFGFYDRFKVAFGMICGIKRIHENGFMHKDIKPDNVLITNDFSAKIADFGLARIIMDIETQFTGTGTYAYMPPEFYKFLSGEQKPNIDDLQRIDIFSLGLTLVEIFKGTHGKQDRIFGPIVIKNQPEYFKELIKKCVDLDASKRPTCNQIFSYLIVLNDFIKFLRIEQFRDLELYKIDEKDEIFDESCHLFERDFTIL</sequence>
<keyword evidence="7" id="KW-1185">Reference proteome</keyword>
<dbReference type="InterPro" id="IPR008271">
    <property type="entry name" value="Ser/Thr_kinase_AS"/>
</dbReference>
<gene>
    <name evidence="6" type="ORF">OXX778_LOCUS14826</name>
</gene>
<dbReference type="EMBL" id="CAJNOC010003134">
    <property type="protein sequence ID" value="CAF0969142.1"/>
    <property type="molecule type" value="Genomic_DNA"/>
</dbReference>
<proteinExistence type="inferred from homology"/>
<dbReference type="InterPro" id="IPR051681">
    <property type="entry name" value="Ser/Thr_Kinases-Pseudokinases"/>
</dbReference>
<dbReference type="PROSITE" id="PS00108">
    <property type="entry name" value="PROTEIN_KINASE_ST"/>
    <property type="match status" value="1"/>
</dbReference>
<dbReference type="Gene3D" id="1.10.510.10">
    <property type="entry name" value="Transferase(Phosphotransferase) domain 1"/>
    <property type="match status" value="1"/>
</dbReference>
<keyword evidence="4" id="KW-0808">Transferase</keyword>